<keyword evidence="3" id="KW-1185">Reference proteome</keyword>
<dbReference type="Proteomes" id="UP000222531">
    <property type="component" value="Unassembled WGS sequence"/>
</dbReference>
<dbReference type="OrthoDB" id="5196645at2"/>
<gene>
    <name evidence="2" type="ORF">BLA24_02295</name>
</gene>
<reference evidence="2 3" key="1">
    <citation type="journal article" date="2017" name="Biochemistry">
        <title>Identification of the Biosynthetic Pathway for the Antibiotic Bicyclomycin.</title>
        <authorList>
            <person name="Patteson J."/>
            <person name="Cai W."/>
            <person name="Johnson R.A."/>
            <person name="Santa Maria K."/>
            <person name="Li B."/>
        </authorList>
    </citation>
    <scope>NUCLEOTIDE SEQUENCE [LARGE SCALE GENOMIC DNA]</scope>
    <source>
        <strain evidence="2 3">ATCC 21532</strain>
    </source>
</reference>
<proteinExistence type="predicted"/>
<dbReference type="InterPro" id="IPR011089">
    <property type="entry name" value="GmrSD_C"/>
</dbReference>
<feature type="domain" description="GmrSD restriction endonucleases C-terminal" evidence="1">
    <location>
        <begin position="45"/>
        <end position="153"/>
    </location>
</feature>
<accession>A0A2G1XQ34</accession>
<evidence type="ECO:0000313" key="3">
    <source>
        <dbReference type="Proteomes" id="UP000222531"/>
    </source>
</evidence>
<dbReference type="EMBL" id="NHZO01000037">
    <property type="protein sequence ID" value="PHQ53333.1"/>
    <property type="molecule type" value="Genomic_DNA"/>
</dbReference>
<dbReference type="PANTHER" id="PTHR24094:SF15">
    <property type="entry name" value="AMP-DEPENDENT SYNTHETASE_LIGASE DOMAIN-CONTAINING PROTEIN-RELATED"/>
    <property type="match status" value="1"/>
</dbReference>
<name>A0A2G1XQ34_STRCJ</name>
<dbReference type="PANTHER" id="PTHR24094">
    <property type="entry name" value="SECRETED PROTEIN"/>
    <property type="match status" value="1"/>
</dbReference>
<dbReference type="Pfam" id="PF07510">
    <property type="entry name" value="GmrSD_C"/>
    <property type="match status" value="1"/>
</dbReference>
<organism evidence="2 3">
    <name type="scientific">Streptomyces cinnamoneus</name>
    <name type="common">Streptoverticillium cinnamoneum</name>
    <dbReference type="NCBI Taxonomy" id="53446"/>
    <lineage>
        <taxon>Bacteria</taxon>
        <taxon>Bacillati</taxon>
        <taxon>Actinomycetota</taxon>
        <taxon>Actinomycetes</taxon>
        <taxon>Kitasatosporales</taxon>
        <taxon>Streptomycetaceae</taxon>
        <taxon>Streptomyces</taxon>
        <taxon>Streptomyces cinnamoneus group</taxon>
    </lineage>
</organism>
<comment type="caution">
    <text evidence="2">The sequence shown here is derived from an EMBL/GenBank/DDBJ whole genome shotgun (WGS) entry which is preliminary data.</text>
</comment>
<evidence type="ECO:0000313" key="2">
    <source>
        <dbReference type="EMBL" id="PHQ53333.1"/>
    </source>
</evidence>
<dbReference type="AlphaFoldDB" id="A0A2G1XQ34"/>
<protein>
    <recommendedName>
        <fullName evidence="1">GmrSD restriction endonucleases C-terminal domain-containing protein</fullName>
    </recommendedName>
</protein>
<evidence type="ECO:0000259" key="1">
    <source>
        <dbReference type="Pfam" id="PF07510"/>
    </source>
</evidence>
<sequence length="159" mass="17839">MDGYSRAKFPHWIQQGNNCDTRETVLARDGRNVTADVQCRAVAGSWTSVYDGKQVDDARQLDIDHVVPLANAWRSGADKWDTPTRRKFANDLVDPQLVAVSATSNRQKGDQGPDQWKPPLSSYHCTYARAWTHVKSLYKLSVTQAEQNTLAEMLDTCGQ</sequence>